<dbReference type="PANTHER" id="PTHR33087:SF42">
    <property type="entry name" value="DUF4283 DOMAIN-CONTAINING PROTEIN"/>
    <property type="match status" value="1"/>
</dbReference>
<protein>
    <recommendedName>
        <fullName evidence="4">DUF4283 domain-containing protein</fullName>
    </recommendedName>
</protein>
<organism evidence="2">
    <name type="scientific">Triticum aestivum</name>
    <name type="common">Wheat</name>
    <dbReference type="NCBI Taxonomy" id="4565"/>
    <lineage>
        <taxon>Eukaryota</taxon>
        <taxon>Viridiplantae</taxon>
        <taxon>Streptophyta</taxon>
        <taxon>Embryophyta</taxon>
        <taxon>Tracheophyta</taxon>
        <taxon>Spermatophyta</taxon>
        <taxon>Magnoliopsida</taxon>
        <taxon>Liliopsida</taxon>
        <taxon>Poales</taxon>
        <taxon>Poaceae</taxon>
        <taxon>BOP clade</taxon>
        <taxon>Pooideae</taxon>
        <taxon>Triticodae</taxon>
        <taxon>Triticeae</taxon>
        <taxon>Triticinae</taxon>
        <taxon>Triticum</taxon>
    </lineage>
</organism>
<name>A0A3B6EFE1_WHEAT</name>
<feature type="region of interest" description="Disordered" evidence="1">
    <location>
        <begin position="198"/>
        <end position="224"/>
    </location>
</feature>
<dbReference type="STRING" id="4565.A0A3B6EFE1"/>
<dbReference type="Gramene" id="TraesCS3A03G0513000.1">
    <property type="protein sequence ID" value="TraesCS3A03G0513000.1.CDS1"/>
    <property type="gene ID" value="TraesCS3A03G0513000"/>
</dbReference>
<sequence>MEDLERRLRLAVVAYVGGTRPAVSCQEAAEALSVELRIPRHRFSVLKFHPEDFLVVFESPELRNKALAAGTVEHGYFKLFVKPWLKQAQAVSRVMRTQVDLMIEGIPSHAWTSETAAELLGSSCLVESLAPETENREDLSLFKVRAWCVDPDEVPADRRLWVPEPEMVGGPAARLPTSRALLEYKILIHIGRVRDHEGPERWLRPPSSDGSGQSGLPDDSGDFFGRGEWRVLPWSRGVRDRRGGAQGNGAHGGSYMRALLGRIGPSDWRIPPMAQGAAVRMHAPVVTTVATRVGDGGPRTVEAALVATVDPGRMASATENPAAVVRDREEQVAFDHGGALERGRANSEASLLDRSAADPEATVPVDKAPEEAISPRAGGRDPVDPEAAAASRRIEVLDPANQGESEGIEVAQEGTRVEEVGLQLLVPDKATAGWAPVRDLMQTQMETGEVERLVDSPVVGPDLQESTPTVACNDVTTYAACGERSLCVSTPELAACADGSLHLQEGNLSVKEIAALGNIKTFCAGLLKKLAPPLLREFEGLRGVRTGQDPFTPRRTTRSVCSGGTRKTKASAAETVLLKTLGFDCEDLAVSEDALGQLRMVFDSPLQEPQLRAIAAIFGKAIPLNLAGEAGMEVPVMAQ</sequence>
<feature type="region of interest" description="Disordered" evidence="1">
    <location>
        <begin position="335"/>
        <end position="389"/>
    </location>
</feature>
<reference evidence="2" key="2">
    <citation type="submission" date="2018-10" db="UniProtKB">
        <authorList>
            <consortium name="EnsemblPlants"/>
        </authorList>
    </citation>
    <scope>IDENTIFICATION</scope>
</reference>
<dbReference type="AlphaFoldDB" id="A0A3B6EFE1"/>
<accession>A0A3B6EFE1</accession>
<keyword evidence="3" id="KW-1185">Reference proteome</keyword>
<evidence type="ECO:0000313" key="2">
    <source>
        <dbReference type="EnsemblPlants" id="TraesCS3A02G200700.1.cds1"/>
    </source>
</evidence>
<evidence type="ECO:0000313" key="3">
    <source>
        <dbReference type="Proteomes" id="UP000019116"/>
    </source>
</evidence>
<dbReference type="Gramene" id="TraesROB_scaffold_008066_01G000100.1">
    <property type="protein sequence ID" value="TraesROB_scaffold_008066_01G000100.1"/>
    <property type="gene ID" value="TraesROB_scaffold_008066_01G000100"/>
</dbReference>
<dbReference type="PANTHER" id="PTHR33087">
    <property type="entry name" value="OS07G0539200 PROTEIN"/>
    <property type="match status" value="1"/>
</dbReference>
<evidence type="ECO:0000256" key="1">
    <source>
        <dbReference type="SAM" id="MobiDB-lite"/>
    </source>
</evidence>
<dbReference type="Gramene" id="TraesCS3A02G200700.1">
    <property type="protein sequence ID" value="TraesCS3A02G200700.1.cds1"/>
    <property type="gene ID" value="TraesCS3A02G200700"/>
</dbReference>
<dbReference type="OMA" id="RECWRYL"/>
<feature type="compositionally biased region" description="Basic and acidic residues" evidence="1">
    <location>
        <begin position="335"/>
        <end position="345"/>
    </location>
</feature>
<dbReference type="EnsemblPlants" id="TraesCS3A02G200700.1">
    <property type="protein sequence ID" value="TraesCS3A02G200700.1.cds1"/>
    <property type="gene ID" value="TraesCS3A02G200700"/>
</dbReference>
<proteinExistence type="predicted"/>
<dbReference type="Gramene" id="TraesCAD_scaffold_015884_01G000300.1">
    <property type="protein sequence ID" value="TraesCAD_scaffold_015884_01G000300.1"/>
    <property type="gene ID" value="TraesCAD_scaffold_015884_01G000300"/>
</dbReference>
<dbReference type="InterPro" id="IPR053253">
    <property type="entry name" value="Sex_diff_modulator"/>
</dbReference>
<reference evidence="2" key="1">
    <citation type="submission" date="2018-08" db="EMBL/GenBank/DDBJ databases">
        <authorList>
            <person name="Rossello M."/>
        </authorList>
    </citation>
    <scope>NUCLEOTIDE SEQUENCE [LARGE SCALE GENOMIC DNA]</scope>
    <source>
        <strain evidence="2">cv. Chinese Spring</strain>
    </source>
</reference>
<dbReference type="Proteomes" id="UP000019116">
    <property type="component" value="Chromosome 3A"/>
</dbReference>
<dbReference type="Gramene" id="TraesCLE_scaffold_010546_01G000100.1">
    <property type="protein sequence ID" value="TraesCLE_scaffold_010546_01G000100.1"/>
    <property type="gene ID" value="TraesCLE_scaffold_010546_01G000100"/>
</dbReference>
<evidence type="ECO:0008006" key="4">
    <source>
        <dbReference type="Google" id="ProtNLM"/>
    </source>
</evidence>